<dbReference type="Proteomes" id="UP000790709">
    <property type="component" value="Unassembled WGS sequence"/>
</dbReference>
<sequence>MWDIESHLIPIQGSRQPPLPIIPEARVTQATSHQHQQKQVRPNTRNSISSLSSSVLDLPAVVQPDLGLQYPREREPSADNDWDLTHSPCQPTVHHREAQPEQECASVQPSSSGQRWTTLRDRWRILRPRKSSRPCRHARRPAS</sequence>
<protein>
    <submittedName>
        <fullName evidence="1">Uncharacterized protein</fullName>
    </submittedName>
</protein>
<comment type="caution">
    <text evidence="1">The sequence shown here is derived from an EMBL/GenBank/DDBJ whole genome shotgun (WGS) entry which is preliminary data.</text>
</comment>
<accession>A0ACB8BEB7</accession>
<evidence type="ECO:0000313" key="1">
    <source>
        <dbReference type="EMBL" id="KAH7923132.1"/>
    </source>
</evidence>
<proteinExistence type="predicted"/>
<dbReference type="EMBL" id="MU266462">
    <property type="protein sequence ID" value="KAH7923132.1"/>
    <property type="molecule type" value="Genomic_DNA"/>
</dbReference>
<evidence type="ECO:0000313" key="2">
    <source>
        <dbReference type="Proteomes" id="UP000790709"/>
    </source>
</evidence>
<gene>
    <name evidence="1" type="ORF">BV22DRAFT_1036734</name>
</gene>
<organism evidence="1 2">
    <name type="scientific">Leucogyrophana mollusca</name>
    <dbReference type="NCBI Taxonomy" id="85980"/>
    <lineage>
        <taxon>Eukaryota</taxon>
        <taxon>Fungi</taxon>
        <taxon>Dikarya</taxon>
        <taxon>Basidiomycota</taxon>
        <taxon>Agaricomycotina</taxon>
        <taxon>Agaricomycetes</taxon>
        <taxon>Agaricomycetidae</taxon>
        <taxon>Boletales</taxon>
        <taxon>Boletales incertae sedis</taxon>
        <taxon>Leucogyrophana</taxon>
    </lineage>
</organism>
<name>A0ACB8BEB7_9AGAM</name>
<reference evidence="1" key="1">
    <citation type="journal article" date="2021" name="New Phytol.">
        <title>Evolutionary innovations through gain and loss of genes in the ectomycorrhizal Boletales.</title>
        <authorList>
            <person name="Wu G."/>
            <person name="Miyauchi S."/>
            <person name="Morin E."/>
            <person name="Kuo A."/>
            <person name="Drula E."/>
            <person name="Varga T."/>
            <person name="Kohler A."/>
            <person name="Feng B."/>
            <person name="Cao Y."/>
            <person name="Lipzen A."/>
            <person name="Daum C."/>
            <person name="Hundley H."/>
            <person name="Pangilinan J."/>
            <person name="Johnson J."/>
            <person name="Barry K."/>
            <person name="LaButti K."/>
            <person name="Ng V."/>
            <person name="Ahrendt S."/>
            <person name="Min B."/>
            <person name="Choi I.G."/>
            <person name="Park H."/>
            <person name="Plett J.M."/>
            <person name="Magnuson J."/>
            <person name="Spatafora J.W."/>
            <person name="Nagy L.G."/>
            <person name="Henrissat B."/>
            <person name="Grigoriev I.V."/>
            <person name="Yang Z.L."/>
            <person name="Xu J."/>
            <person name="Martin F.M."/>
        </authorList>
    </citation>
    <scope>NUCLEOTIDE SEQUENCE</scope>
    <source>
        <strain evidence="1">KUC20120723A-06</strain>
    </source>
</reference>
<keyword evidence="2" id="KW-1185">Reference proteome</keyword>